<evidence type="ECO:0000256" key="1">
    <source>
        <dbReference type="SAM" id="Phobius"/>
    </source>
</evidence>
<sequence length="107" mass="11910">MATSSSPLPFLLIMMSLLIISCWVLATSASNFYQDFDISWGDGRAKILNNGDLLTLSLDKPSWLWFSVEAMSISLARLMCNSSLCLEIQLALSLPTICPHKGQHMMR</sequence>
<evidence type="ECO:0008006" key="4">
    <source>
        <dbReference type="Google" id="ProtNLM"/>
    </source>
</evidence>
<evidence type="ECO:0000313" key="2">
    <source>
        <dbReference type="EMBL" id="KAF5956618.1"/>
    </source>
</evidence>
<evidence type="ECO:0000313" key="3">
    <source>
        <dbReference type="Proteomes" id="UP000593564"/>
    </source>
</evidence>
<feature type="transmembrane region" description="Helical" evidence="1">
    <location>
        <begin position="7"/>
        <end position="26"/>
    </location>
</feature>
<dbReference type="AlphaFoldDB" id="A0A7J7HXG6"/>
<keyword evidence="1" id="KW-1133">Transmembrane helix</keyword>
<dbReference type="EMBL" id="JACBKZ010000002">
    <property type="protein sequence ID" value="KAF5956618.1"/>
    <property type="molecule type" value="Genomic_DNA"/>
</dbReference>
<accession>A0A7J7HXG6</accession>
<organism evidence="2 3">
    <name type="scientific">Camellia sinensis</name>
    <name type="common">Tea plant</name>
    <name type="synonym">Thea sinensis</name>
    <dbReference type="NCBI Taxonomy" id="4442"/>
    <lineage>
        <taxon>Eukaryota</taxon>
        <taxon>Viridiplantae</taxon>
        <taxon>Streptophyta</taxon>
        <taxon>Embryophyta</taxon>
        <taxon>Tracheophyta</taxon>
        <taxon>Spermatophyta</taxon>
        <taxon>Magnoliopsida</taxon>
        <taxon>eudicotyledons</taxon>
        <taxon>Gunneridae</taxon>
        <taxon>Pentapetalae</taxon>
        <taxon>asterids</taxon>
        <taxon>Ericales</taxon>
        <taxon>Theaceae</taxon>
        <taxon>Camellia</taxon>
    </lineage>
</organism>
<dbReference type="Proteomes" id="UP000593564">
    <property type="component" value="Unassembled WGS sequence"/>
</dbReference>
<keyword evidence="1" id="KW-0812">Transmembrane</keyword>
<keyword evidence="3" id="KW-1185">Reference proteome</keyword>
<reference evidence="2 3" key="2">
    <citation type="submission" date="2020-07" db="EMBL/GenBank/DDBJ databases">
        <title>Genome assembly of wild tea tree DASZ reveals pedigree and selection history of tea varieties.</title>
        <authorList>
            <person name="Zhang W."/>
        </authorList>
    </citation>
    <scope>NUCLEOTIDE SEQUENCE [LARGE SCALE GENOMIC DNA]</scope>
    <source>
        <strain evidence="3">cv. G240</strain>
        <tissue evidence="2">Leaf</tissue>
    </source>
</reference>
<gene>
    <name evidence="2" type="ORF">HYC85_003843</name>
</gene>
<protein>
    <recommendedName>
        <fullName evidence="4">GH16 domain-containing protein</fullName>
    </recommendedName>
</protein>
<keyword evidence="1" id="KW-0472">Membrane</keyword>
<name>A0A7J7HXG6_CAMSI</name>
<reference evidence="3" key="1">
    <citation type="journal article" date="2020" name="Nat. Commun.">
        <title>Genome assembly of wild tea tree DASZ reveals pedigree and selection history of tea varieties.</title>
        <authorList>
            <person name="Zhang W."/>
            <person name="Zhang Y."/>
            <person name="Qiu H."/>
            <person name="Guo Y."/>
            <person name="Wan H."/>
            <person name="Zhang X."/>
            <person name="Scossa F."/>
            <person name="Alseekh S."/>
            <person name="Zhang Q."/>
            <person name="Wang P."/>
            <person name="Xu L."/>
            <person name="Schmidt M.H."/>
            <person name="Jia X."/>
            <person name="Li D."/>
            <person name="Zhu A."/>
            <person name="Guo F."/>
            <person name="Chen W."/>
            <person name="Ni D."/>
            <person name="Usadel B."/>
            <person name="Fernie A.R."/>
            <person name="Wen W."/>
        </authorList>
    </citation>
    <scope>NUCLEOTIDE SEQUENCE [LARGE SCALE GENOMIC DNA]</scope>
    <source>
        <strain evidence="3">cv. G240</strain>
    </source>
</reference>
<comment type="caution">
    <text evidence="2">The sequence shown here is derived from an EMBL/GenBank/DDBJ whole genome shotgun (WGS) entry which is preliminary data.</text>
</comment>
<proteinExistence type="predicted"/>